<organism evidence="2 3">
    <name type="scientific">Hyaloscypha hepaticicola</name>
    <dbReference type="NCBI Taxonomy" id="2082293"/>
    <lineage>
        <taxon>Eukaryota</taxon>
        <taxon>Fungi</taxon>
        <taxon>Dikarya</taxon>
        <taxon>Ascomycota</taxon>
        <taxon>Pezizomycotina</taxon>
        <taxon>Leotiomycetes</taxon>
        <taxon>Helotiales</taxon>
        <taxon>Hyaloscyphaceae</taxon>
        <taxon>Hyaloscypha</taxon>
    </lineage>
</organism>
<sequence length="732" mass="83835">MPLCATCSSVDVVELLRICLLQCRDKQETLSDGEPYDNRLDNYEGSEVKHHGDIFEIEKSSKDCDLCEVIFQAFKRTNIQDVEVARGLQIIFRASRYKIEVCYNTDAKEGLIKLCGLDVYMDEPDVEELFQAAQIKEDNSPPILKIMEKDPVSKKSFGIASRWLKNCLESHSSCRPPTEFQKPPRRLIHVGNKTQNPFLVETFPDLQHVEWLSLSYCWGGQPSEKLTNDTMNELKNGKPLTAFDATIQDAVLVTRALGISYIWIDALCILQDGKEWSDEASKMNEIYGGSTVTLVIASSDSVKNGFLKERDLNYIPVAYSTDPAEDHRAKLFLSPEWDDSEREYNWPWSKRGWTMQEGLLPNRLLHYTASQMIWKCCEEQRFERGVTERVEDRISETLTYSDYHDIAFGSEFLWQLPAFLKFKRFKNHLPISLDYPLMSHSDTFRLWYDLVEDYTQRRFTKISDRLVAISGLARIYGDMIRNPTYVAGLWKEDLIRGLLWHVEGATLVPLVPECPADNISTFRKAFPSWSWASVGYEVVKNDLKTNNSLRPLSEVENTQIDLVDQRDPFGAVESGSVTITGPLRRLPRLYNKEWASAEASMSKLERHISEIVEKESQGSVAHKYSSPPGGHFSLLQMLGDIDCLHLLVLEATDKILNGVNVILYRRVGILKLWYIGPSSYASPEFIATLKKAETSITARLGLRKKRKTRKIDSAVFMEVKRENWVKETVIIV</sequence>
<reference evidence="2 3" key="1">
    <citation type="submission" date="2016-05" db="EMBL/GenBank/DDBJ databases">
        <title>A degradative enzymes factory behind the ericoid mycorrhizal symbiosis.</title>
        <authorList>
            <consortium name="DOE Joint Genome Institute"/>
            <person name="Martino E."/>
            <person name="Morin E."/>
            <person name="Grelet G."/>
            <person name="Kuo A."/>
            <person name="Kohler A."/>
            <person name="Daghino S."/>
            <person name="Barry K."/>
            <person name="Choi C."/>
            <person name="Cichocki N."/>
            <person name="Clum A."/>
            <person name="Copeland A."/>
            <person name="Hainaut M."/>
            <person name="Haridas S."/>
            <person name="Labutti K."/>
            <person name="Lindquist E."/>
            <person name="Lipzen A."/>
            <person name="Khouja H.-R."/>
            <person name="Murat C."/>
            <person name="Ohm R."/>
            <person name="Olson A."/>
            <person name="Spatafora J."/>
            <person name="Veneault-Fourrey C."/>
            <person name="Henrissat B."/>
            <person name="Grigoriev I."/>
            <person name="Martin F."/>
            <person name="Perotto S."/>
        </authorList>
    </citation>
    <scope>NUCLEOTIDE SEQUENCE [LARGE SCALE GENOMIC DNA]</scope>
    <source>
        <strain evidence="2 3">UAMH 7357</strain>
    </source>
</reference>
<protein>
    <submittedName>
        <fullName evidence="2">HET-domain-containing protein</fullName>
    </submittedName>
</protein>
<evidence type="ECO:0000259" key="1">
    <source>
        <dbReference type="Pfam" id="PF06985"/>
    </source>
</evidence>
<dbReference type="PANTHER" id="PTHR33112">
    <property type="entry name" value="DOMAIN PROTEIN, PUTATIVE-RELATED"/>
    <property type="match status" value="1"/>
</dbReference>
<feature type="domain" description="Heterokaryon incompatibility" evidence="1">
    <location>
        <begin position="212"/>
        <end position="357"/>
    </location>
</feature>
<dbReference type="EMBL" id="KZ613467">
    <property type="protein sequence ID" value="PMD26775.1"/>
    <property type="molecule type" value="Genomic_DNA"/>
</dbReference>
<dbReference type="Proteomes" id="UP000235672">
    <property type="component" value="Unassembled WGS sequence"/>
</dbReference>
<dbReference type="OrthoDB" id="5125733at2759"/>
<evidence type="ECO:0000313" key="2">
    <source>
        <dbReference type="EMBL" id="PMD26775.1"/>
    </source>
</evidence>
<gene>
    <name evidence="2" type="ORF">NA56DRAFT_744090</name>
</gene>
<proteinExistence type="predicted"/>
<dbReference type="Pfam" id="PF06985">
    <property type="entry name" value="HET"/>
    <property type="match status" value="1"/>
</dbReference>
<dbReference type="InterPro" id="IPR010730">
    <property type="entry name" value="HET"/>
</dbReference>
<evidence type="ECO:0000313" key="3">
    <source>
        <dbReference type="Proteomes" id="UP000235672"/>
    </source>
</evidence>
<keyword evidence="3" id="KW-1185">Reference proteome</keyword>
<dbReference type="AlphaFoldDB" id="A0A2J6QKH7"/>
<dbReference type="PANTHER" id="PTHR33112:SF16">
    <property type="entry name" value="HETEROKARYON INCOMPATIBILITY DOMAIN-CONTAINING PROTEIN"/>
    <property type="match status" value="1"/>
</dbReference>
<accession>A0A2J6QKH7</accession>
<name>A0A2J6QKH7_9HELO</name>